<name>A0A0D0CXA4_9AGAM</name>
<dbReference type="Gene3D" id="3.20.170.20">
    <property type="entry name" value="Protein of unknown function DUF952"/>
    <property type="match status" value="1"/>
</dbReference>
<dbReference type="OrthoDB" id="3335358at2759"/>
<organism evidence="1 2">
    <name type="scientific">Paxillus rubicundulus Ve08.2h10</name>
    <dbReference type="NCBI Taxonomy" id="930991"/>
    <lineage>
        <taxon>Eukaryota</taxon>
        <taxon>Fungi</taxon>
        <taxon>Dikarya</taxon>
        <taxon>Basidiomycota</taxon>
        <taxon>Agaricomycotina</taxon>
        <taxon>Agaricomycetes</taxon>
        <taxon>Agaricomycetidae</taxon>
        <taxon>Boletales</taxon>
        <taxon>Paxilineae</taxon>
        <taxon>Paxillaceae</taxon>
        <taxon>Paxillus</taxon>
    </lineage>
</organism>
<dbReference type="Pfam" id="PF06108">
    <property type="entry name" value="DUF952"/>
    <property type="match status" value="1"/>
</dbReference>
<reference evidence="1 2" key="1">
    <citation type="submission" date="2014-04" db="EMBL/GenBank/DDBJ databases">
        <authorList>
            <consortium name="DOE Joint Genome Institute"/>
            <person name="Kuo A."/>
            <person name="Kohler A."/>
            <person name="Jargeat P."/>
            <person name="Nagy L.G."/>
            <person name="Floudas D."/>
            <person name="Copeland A."/>
            <person name="Barry K.W."/>
            <person name="Cichocki N."/>
            <person name="Veneault-Fourrey C."/>
            <person name="LaButti K."/>
            <person name="Lindquist E.A."/>
            <person name="Lipzen A."/>
            <person name="Lundell T."/>
            <person name="Morin E."/>
            <person name="Murat C."/>
            <person name="Sun H."/>
            <person name="Tunlid A."/>
            <person name="Henrissat B."/>
            <person name="Grigoriev I.V."/>
            <person name="Hibbett D.S."/>
            <person name="Martin F."/>
            <person name="Nordberg H.P."/>
            <person name="Cantor M.N."/>
            <person name="Hua S.X."/>
        </authorList>
    </citation>
    <scope>NUCLEOTIDE SEQUENCE [LARGE SCALE GENOMIC DNA]</scope>
    <source>
        <strain evidence="1 2">Ve08.2h10</strain>
    </source>
</reference>
<keyword evidence="2" id="KW-1185">Reference proteome</keyword>
<accession>A0A0D0CXA4</accession>
<dbReference type="PANTHER" id="PTHR34129">
    <property type="entry name" value="BLR1139 PROTEIN"/>
    <property type="match status" value="1"/>
</dbReference>
<protein>
    <submittedName>
        <fullName evidence="1">Uncharacterized protein</fullName>
    </submittedName>
</protein>
<dbReference type="InterPro" id="IPR009297">
    <property type="entry name" value="DUF952"/>
</dbReference>
<reference evidence="2" key="2">
    <citation type="submission" date="2015-01" db="EMBL/GenBank/DDBJ databases">
        <title>Evolutionary Origins and Diversification of the Mycorrhizal Mutualists.</title>
        <authorList>
            <consortium name="DOE Joint Genome Institute"/>
            <consortium name="Mycorrhizal Genomics Consortium"/>
            <person name="Kohler A."/>
            <person name="Kuo A."/>
            <person name="Nagy L.G."/>
            <person name="Floudas D."/>
            <person name="Copeland A."/>
            <person name="Barry K.W."/>
            <person name="Cichocki N."/>
            <person name="Veneault-Fourrey C."/>
            <person name="LaButti K."/>
            <person name="Lindquist E.A."/>
            <person name="Lipzen A."/>
            <person name="Lundell T."/>
            <person name="Morin E."/>
            <person name="Murat C."/>
            <person name="Riley R."/>
            <person name="Ohm R."/>
            <person name="Sun H."/>
            <person name="Tunlid A."/>
            <person name="Henrissat B."/>
            <person name="Grigoriev I.V."/>
            <person name="Hibbett D.S."/>
            <person name="Martin F."/>
        </authorList>
    </citation>
    <scope>NUCLEOTIDE SEQUENCE [LARGE SCALE GENOMIC DNA]</scope>
    <source>
        <strain evidence="2">Ve08.2h10</strain>
    </source>
</reference>
<proteinExistence type="predicted"/>
<dbReference type="EMBL" id="KN826076">
    <property type="protein sequence ID" value="KIK80203.1"/>
    <property type="molecule type" value="Genomic_DNA"/>
</dbReference>
<dbReference type="STRING" id="930991.A0A0D0CXA4"/>
<dbReference type="InParanoid" id="A0A0D0CXA4"/>
<dbReference type="AlphaFoldDB" id="A0A0D0CXA4"/>
<gene>
    <name evidence="1" type="ORF">PAXRUDRAFT_833670</name>
</gene>
<dbReference type="Proteomes" id="UP000054538">
    <property type="component" value="Unassembled WGS sequence"/>
</dbReference>
<sequence length="143" mass="15920">MSTFDSGDKPTYIYKLVSYTTPLPDVLPDVLPVSTIDQSSGFVHLSTARQVPNTLRFFFGPDPRVFVLRIVYDAVEADIKWQDPKAEVCGPRGGEGMFPHLFNGLRLGRGEVESVRVLENKEGGWAVAIAIAEDVAFNEWLVY</sequence>
<evidence type="ECO:0000313" key="2">
    <source>
        <dbReference type="Proteomes" id="UP000054538"/>
    </source>
</evidence>
<dbReference type="PANTHER" id="PTHR34129:SF1">
    <property type="entry name" value="DUF952 DOMAIN-CONTAINING PROTEIN"/>
    <property type="match status" value="1"/>
</dbReference>
<dbReference type="HOGENOM" id="CLU_129452_2_0_1"/>
<evidence type="ECO:0000313" key="1">
    <source>
        <dbReference type="EMBL" id="KIK80203.1"/>
    </source>
</evidence>
<dbReference type="SUPFAM" id="SSF56399">
    <property type="entry name" value="ADP-ribosylation"/>
    <property type="match status" value="1"/>
</dbReference>